<dbReference type="Pfam" id="PF17917">
    <property type="entry name" value="RT_RNaseH"/>
    <property type="match status" value="1"/>
</dbReference>
<keyword evidence="2" id="KW-0808">Transferase</keyword>
<evidence type="ECO:0000256" key="9">
    <source>
        <dbReference type="SAM" id="MobiDB-lite"/>
    </source>
</evidence>
<dbReference type="Gene3D" id="3.30.70.270">
    <property type="match status" value="2"/>
</dbReference>
<gene>
    <name evidence="11" type="ORF">Ahy_B03g065235</name>
</gene>
<dbReference type="CDD" id="cd00303">
    <property type="entry name" value="retropepsin_like"/>
    <property type="match status" value="1"/>
</dbReference>
<dbReference type="EMBL" id="SDMP01000013">
    <property type="protein sequence ID" value="RYR20151.1"/>
    <property type="molecule type" value="Genomic_DNA"/>
</dbReference>
<dbReference type="Pfam" id="PF17921">
    <property type="entry name" value="Integrase_H2C2"/>
    <property type="match status" value="1"/>
</dbReference>
<dbReference type="InterPro" id="IPR041373">
    <property type="entry name" value="RT_RNaseH"/>
</dbReference>
<evidence type="ECO:0000256" key="7">
    <source>
        <dbReference type="ARBA" id="ARBA00022918"/>
    </source>
</evidence>
<evidence type="ECO:0000256" key="2">
    <source>
        <dbReference type="ARBA" id="ARBA00022679"/>
    </source>
</evidence>
<comment type="caution">
    <text evidence="11">The sequence shown here is derived from an EMBL/GenBank/DDBJ whole genome shotgun (WGS) entry which is preliminary data.</text>
</comment>
<dbReference type="GO" id="GO:0003964">
    <property type="term" value="F:RNA-directed DNA polymerase activity"/>
    <property type="evidence" value="ECO:0007669"/>
    <property type="project" value="UniProtKB-KW"/>
</dbReference>
<feature type="region of interest" description="Disordered" evidence="9">
    <location>
        <begin position="208"/>
        <end position="227"/>
    </location>
</feature>
<keyword evidence="6" id="KW-0378">Hydrolase</keyword>
<keyword evidence="4" id="KW-0540">Nuclease</keyword>
<evidence type="ECO:0000256" key="1">
    <source>
        <dbReference type="ARBA" id="ARBA00012493"/>
    </source>
</evidence>
<feature type="compositionally biased region" description="Low complexity" evidence="9">
    <location>
        <begin position="272"/>
        <end position="284"/>
    </location>
</feature>
<dbReference type="PANTHER" id="PTHR37984">
    <property type="entry name" value="PROTEIN CBG26694"/>
    <property type="match status" value="1"/>
</dbReference>
<dbReference type="FunFam" id="3.30.70.270:FF:000020">
    <property type="entry name" value="Transposon Tf2-6 polyprotein-like Protein"/>
    <property type="match status" value="1"/>
</dbReference>
<dbReference type="InterPro" id="IPR012337">
    <property type="entry name" value="RNaseH-like_sf"/>
</dbReference>
<dbReference type="EC" id="2.7.7.49" evidence="1"/>
<keyword evidence="12" id="KW-1185">Reference proteome</keyword>
<organism evidence="11 12">
    <name type="scientific">Arachis hypogaea</name>
    <name type="common">Peanut</name>
    <dbReference type="NCBI Taxonomy" id="3818"/>
    <lineage>
        <taxon>Eukaryota</taxon>
        <taxon>Viridiplantae</taxon>
        <taxon>Streptophyta</taxon>
        <taxon>Embryophyta</taxon>
        <taxon>Tracheophyta</taxon>
        <taxon>Spermatophyta</taxon>
        <taxon>Magnoliopsida</taxon>
        <taxon>eudicotyledons</taxon>
        <taxon>Gunneridae</taxon>
        <taxon>Pentapetalae</taxon>
        <taxon>rosids</taxon>
        <taxon>fabids</taxon>
        <taxon>Fabales</taxon>
        <taxon>Fabaceae</taxon>
        <taxon>Papilionoideae</taxon>
        <taxon>50 kb inversion clade</taxon>
        <taxon>dalbergioids sensu lato</taxon>
        <taxon>Dalbergieae</taxon>
        <taxon>Pterocarpus clade</taxon>
        <taxon>Arachis</taxon>
    </lineage>
</organism>
<keyword evidence="8" id="KW-0175">Coiled coil</keyword>
<dbReference type="Gene3D" id="3.10.10.10">
    <property type="entry name" value="HIV Type 1 Reverse Transcriptase, subunit A, domain 1"/>
    <property type="match status" value="1"/>
</dbReference>
<dbReference type="CDD" id="cd09274">
    <property type="entry name" value="RNase_HI_RT_Ty3"/>
    <property type="match status" value="1"/>
</dbReference>
<evidence type="ECO:0000256" key="3">
    <source>
        <dbReference type="ARBA" id="ARBA00022695"/>
    </source>
</evidence>
<feature type="region of interest" description="Disordered" evidence="9">
    <location>
        <begin position="262"/>
        <end position="298"/>
    </location>
</feature>
<dbReference type="GO" id="GO:0004519">
    <property type="term" value="F:endonuclease activity"/>
    <property type="evidence" value="ECO:0007669"/>
    <property type="project" value="UniProtKB-KW"/>
</dbReference>
<keyword evidence="3" id="KW-0548">Nucleotidyltransferase</keyword>
<keyword evidence="7" id="KW-0695">RNA-directed DNA polymerase</keyword>
<evidence type="ECO:0000313" key="12">
    <source>
        <dbReference type="Proteomes" id="UP000289738"/>
    </source>
</evidence>
<dbReference type="Gene3D" id="2.40.70.10">
    <property type="entry name" value="Acid Proteases"/>
    <property type="match status" value="1"/>
</dbReference>
<dbReference type="Pfam" id="PF00078">
    <property type="entry name" value="RVT_1"/>
    <property type="match status" value="1"/>
</dbReference>
<dbReference type="Pfam" id="PF00665">
    <property type="entry name" value="rve"/>
    <property type="match status" value="1"/>
</dbReference>
<feature type="compositionally biased region" description="Polar residues" evidence="9">
    <location>
        <begin position="136"/>
        <end position="173"/>
    </location>
</feature>
<dbReference type="InterPro" id="IPR001584">
    <property type="entry name" value="Integrase_cat-core"/>
</dbReference>
<feature type="coiled-coil region" evidence="8">
    <location>
        <begin position="1481"/>
        <end position="1512"/>
    </location>
</feature>
<proteinExistence type="predicted"/>
<dbReference type="Proteomes" id="UP000289738">
    <property type="component" value="Chromosome B03"/>
</dbReference>
<sequence>MQIDQESMYEYWSRFKRLLESCPHHGMTTRLLISYFTGGLCAEDRRLLITSSGGSLSKNKTEGEAWDLIKDVAESTQHTRDQREYYSIKAIQAPPPVAQLEGPPRICGLCSSTTHYTDQCHQIQEEHALVVANVNYNNRPPYPSQGQNNYHQGSNQHQGWRDNAQGSNQNQRWNNPSSHHNNNQSSSQYHHNNTNYQANQNQNNYTKYQTPHHRQQNQTPTSSNNQVDELRATMEKRDEINKAQFEALNTQLANLTNILSKMNMSSQPPTPNNNTTQPSSSPNLPSQPQPNPRGGLNAITLRSGTTLEEIPPRVMGEMHEEEVVVGTPHEEEVVDKRHEEEGVNLKEPKRKAVIDESIPIPFPSMVKKAKKTSEFDLDMLQVFKKVEVTIPLLDTIQQIPKYAKFLKDLCTHKDRIGELETLSLGSSISSLMEPIPRKCGDPGPCLVSCCIGGYTFHDCMCDLGACVSIMPLSIYVRLNLAPLKKSAARFALADKSVITVMGIAEYVLVTIKDLIFPVDFYILEMPPTEGRSSFSVLLGRPFLKTSKFKLDAFTGVYSFGVGDKTIKFNLEEAMKHPPEEHSMLRCDIIDEVVAEVQEEDHDKSCYPTVEEIDDQEDELKEVVKNESHKLDEKEPHLEVASELKPLPSHLKYAFLEDNCGFPVIIASELSSEEEEKLLDVLRKYKKAIGWSLVDIVGIDPHKCMHRIFLQDGAKPVRQPQRRLNPNILDVVKKEVTRLLDVDIIYPISDSEWVSPVQVVPKKSGITTVKKEDGEMVTKRVQNAWRVCIDYRRLNAATRKDHYPLPFIDQMLDRLAGKSHYCILDGFIGYFQIHIALEDQEKTTFTCLFGTFAYKRMPFGLCNAPATFQRCMMSVFSDLMENCLEVFMDHFSVYGVSFDCCLESLAKVLTRCVDTNLVLNFEKCHFMVRQGIVLGHVVSHEGISVDPAKVDVITTLPHPSSVREVCSFLGHAGFYRCFIKDFSKIALPLSCLLQKDVDFEFDSECVKAFEELRKILTIAPIVRGPNWTLPFDIMCDASNYAVGAALAQREGKLPYVIAYSSKTLDAAQSNYTTTEKELLAIVHALDKFRSYLLGSKIVVYTDHAALKYLLTKNESKPRLIRWILLLQEFDIEIRDRSGSQNMVADHLSRIENLKTDPFPIIGSFPLESLHAVSASFPWFAPMANYLVARIFPPNFSKNQRDKLRSDSKYYIWDDSHLWKRGVDQVIRRCVTESEFQPILEACHSSDCGGHFGPQRTAKKVLDCGFWWPTLFKDANRLYVSCHQCQKSGNTSQRDEMPQQPMLFCEIFDVWGIDFMGPFPNSSGYLYILLAVDYVSKWVEAVPTRLDDANTVVSFIRNHIVCRYGSPRAIVSDQGSHFCNRKVEALLKRYGVSHKVATAYHPQTNGQAEVSNQEIKRILEKVVNPQRKDWSLRLGDALWAYRTAYKTPIGMSPFRIVYGKACHLLVEIEHRAYWAVKQCNMDLAKAGEARKLQLEELECLRNESYENARIYKEKTKAFHDHHIRKKDFKEGDEVLLYNSRLRFMPGKLRSRWEGPFKVKEMKPYGVVELFDPKSEATFKVNGHRVKKYHGCKPSRELEVYILEDAPNRDEA</sequence>
<accession>A0A445A149</accession>
<dbReference type="InterPro" id="IPR050951">
    <property type="entry name" value="Retrovirus_Pol_polyprotein"/>
</dbReference>
<protein>
    <recommendedName>
        <fullName evidence="1">RNA-directed DNA polymerase</fullName>
        <ecNumber evidence="1">2.7.7.49</ecNumber>
    </recommendedName>
</protein>
<dbReference type="InterPro" id="IPR036397">
    <property type="entry name" value="RNaseH_sf"/>
</dbReference>
<dbReference type="PANTHER" id="PTHR37984:SF5">
    <property type="entry name" value="PROTEIN NYNRIN-LIKE"/>
    <property type="match status" value="1"/>
</dbReference>
<feature type="domain" description="Integrase catalytic" evidence="10">
    <location>
        <begin position="1295"/>
        <end position="1459"/>
    </location>
</feature>
<dbReference type="InterPro" id="IPR041588">
    <property type="entry name" value="Integrase_H2C2"/>
</dbReference>
<dbReference type="Gene3D" id="3.30.420.10">
    <property type="entry name" value="Ribonuclease H-like superfamily/Ribonuclease H"/>
    <property type="match status" value="1"/>
</dbReference>
<dbReference type="GO" id="GO:0003676">
    <property type="term" value="F:nucleic acid binding"/>
    <property type="evidence" value="ECO:0007669"/>
    <property type="project" value="InterPro"/>
</dbReference>
<evidence type="ECO:0000256" key="4">
    <source>
        <dbReference type="ARBA" id="ARBA00022722"/>
    </source>
</evidence>
<evidence type="ECO:0000256" key="8">
    <source>
        <dbReference type="SAM" id="Coils"/>
    </source>
</evidence>
<reference evidence="11 12" key="1">
    <citation type="submission" date="2019-01" db="EMBL/GenBank/DDBJ databases">
        <title>Sequencing of cultivated peanut Arachis hypogaea provides insights into genome evolution and oil improvement.</title>
        <authorList>
            <person name="Chen X."/>
        </authorList>
    </citation>
    <scope>NUCLEOTIDE SEQUENCE [LARGE SCALE GENOMIC DNA]</scope>
    <source>
        <strain evidence="12">cv. Fuhuasheng</strain>
        <tissue evidence="11">Leaves</tissue>
    </source>
</reference>
<dbReference type="SUPFAM" id="SSF56672">
    <property type="entry name" value="DNA/RNA polymerases"/>
    <property type="match status" value="1"/>
</dbReference>
<feature type="compositionally biased region" description="Low complexity" evidence="9">
    <location>
        <begin position="216"/>
        <end position="226"/>
    </location>
</feature>
<dbReference type="GO" id="GO:0016787">
    <property type="term" value="F:hydrolase activity"/>
    <property type="evidence" value="ECO:0007669"/>
    <property type="project" value="UniProtKB-KW"/>
</dbReference>
<dbReference type="InterPro" id="IPR043502">
    <property type="entry name" value="DNA/RNA_pol_sf"/>
</dbReference>
<evidence type="ECO:0000256" key="6">
    <source>
        <dbReference type="ARBA" id="ARBA00022801"/>
    </source>
</evidence>
<evidence type="ECO:0000259" key="10">
    <source>
        <dbReference type="PROSITE" id="PS50994"/>
    </source>
</evidence>
<dbReference type="SUPFAM" id="SSF53098">
    <property type="entry name" value="Ribonuclease H-like"/>
    <property type="match status" value="1"/>
</dbReference>
<dbReference type="InterPro" id="IPR021109">
    <property type="entry name" value="Peptidase_aspartic_dom_sf"/>
</dbReference>
<name>A0A445A149_ARAHY</name>
<dbReference type="Gene3D" id="1.10.340.70">
    <property type="match status" value="1"/>
</dbReference>
<dbReference type="InterPro" id="IPR000477">
    <property type="entry name" value="RT_dom"/>
</dbReference>
<keyword evidence="5" id="KW-0255">Endonuclease</keyword>
<dbReference type="GO" id="GO:0015074">
    <property type="term" value="P:DNA integration"/>
    <property type="evidence" value="ECO:0007669"/>
    <property type="project" value="InterPro"/>
</dbReference>
<feature type="region of interest" description="Disordered" evidence="9">
    <location>
        <begin position="136"/>
        <end position="199"/>
    </location>
</feature>
<dbReference type="CDD" id="cd01647">
    <property type="entry name" value="RT_LTR"/>
    <property type="match status" value="1"/>
</dbReference>
<feature type="compositionally biased region" description="Low complexity" evidence="9">
    <location>
        <begin position="174"/>
        <end position="199"/>
    </location>
</feature>
<evidence type="ECO:0000256" key="5">
    <source>
        <dbReference type="ARBA" id="ARBA00022759"/>
    </source>
</evidence>
<evidence type="ECO:0000313" key="11">
    <source>
        <dbReference type="EMBL" id="RYR20151.1"/>
    </source>
</evidence>
<dbReference type="InterPro" id="IPR043128">
    <property type="entry name" value="Rev_trsase/Diguanyl_cyclase"/>
</dbReference>
<dbReference type="PROSITE" id="PS50994">
    <property type="entry name" value="INTEGRASE"/>
    <property type="match status" value="1"/>
</dbReference>